<evidence type="ECO:0000313" key="2">
    <source>
        <dbReference type="Proteomes" id="UP000637906"/>
    </source>
</evidence>
<accession>A0A8J3MP95</accession>
<comment type="caution">
    <text evidence="1">The sequence shown here is derived from an EMBL/GenBank/DDBJ whole genome shotgun (WGS) entry which is preliminary data.</text>
</comment>
<keyword evidence="2" id="KW-1185">Reference proteome</keyword>
<dbReference type="Proteomes" id="UP000637906">
    <property type="component" value="Unassembled WGS sequence"/>
</dbReference>
<proteinExistence type="predicted"/>
<evidence type="ECO:0000313" key="1">
    <source>
        <dbReference type="EMBL" id="GHM59690.1"/>
    </source>
</evidence>
<protein>
    <submittedName>
        <fullName evidence="1">Uncharacterized protein</fullName>
    </submittedName>
</protein>
<name>A0A8J3MP95_9RICK</name>
<gene>
    <name evidence="1" type="ORF">sL5_06830</name>
</gene>
<dbReference type="EMBL" id="BNGU01000027">
    <property type="protein sequence ID" value="GHM59690.1"/>
    <property type="molecule type" value="Genomic_DNA"/>
</dbReference>
<reference evidence="1 2" key="1">
    <citation type="journal article" date="2021" name="Microb. Ecol.">
        <title>Candidatus Mesenet longicola: Novel Endosymbionts of Brontispa longissima that Induce Cytoplasmic Incompatibility.</title>
        <authorList>
            <person name="Takano S."/>
            <person name="Gotoh Y."/>
            <person name="Hayashi T."/>
        </authorList>
    </citation>
    <scope>NUCLEOTIDE SEQUENCE [LARGE SCALE GENOMIC DNA]</scope>
    <source>
        <strain evidence="1">L5</strain>
    </source>
</reference>
<organism evidence="1 2">
    <name type="scientific">Candidatus Mesenet longicola</name>
    <dbReference type="NCBI Taxonomy" id="1892558"/>
    <lineage>
        <taxon>Bacteria</taxon>
        <taxon>Pseudomonadati</taxon>
        <taxon>Pseudomonadota</taxon>
        <taxon>Alphaproteobacteria</taxon>
        <taxon>Rickettsiales</taxon>
        <taxon>Anaplasmataceae</taxon>
        <taxon>Candidatus Mesenet</taxon>
    </lineage>
</organism>
<dbReference type="AlphaFoldDB" id="A0A8J3MP95"/>
<sequence>MILKQAIHVTTAEVTDRSSVVKMVVNAKLSEVKNILIDALEKILQHR</sequence>